<feature type="compositionally biased region" description="Low complexity" evidence="3">
    <location>
        <begin position="209"/>
        <end position="257"/>
    </location>
</feature>
<comment type="caution">
    <text evidence="6">The sequence shown here is derived from an EMBL/GenBank/DDBJ whole genome shotgun (WGS) entry which is preliminary data.</text>
</comment>
<evidence type="ECO:0000256" key="4">
    <source>
        <dbReference type="SAM" id="SignalP"/>
    </source>
</evidence>
<dbReference type="InterPro" id="IPR045032">
    <property type="entry name" value="PEL"/>
</dbReference>
<dbReference type="EMBL" id="BAAALT010000083">
    <property type="protein sequence ID" value="GAA1806257.1"/>
    <property type="molecule type" value="Genomic_DNA"/>
</dbReference>
<keyword evidence="2" id="KW-0624">Polysaccharide degradation</keyword>
<feature type="region of interest" description="Disordered" evidence="3">
    <location>
        <begin position="562"/>
        <end position="585"/>
    </location>
</feature>
<comment type="subcellular location">
    <subcellularLocation>
        <location evidence="2">Secreted</location>
    </subcellularLocation>
</comment>
<dbReference type="InterPro" id="IPR002022">
    <property type="entry name" value="Pec_lyase"/>
</dbReference>
<reference evidence="7" key="1">
    <citation type="journal article" date="2019" name="Int. J. Syst. Evol. Microbiol.">
        <title>The Global Catalogue of Microorganisms (GCM) 10K type strain sequencing project: providing services to taxonomists for standard genome sequencing and annotation.</title>
        <authorList>
            <consortium name="The Broad Institute Genomics Platform"/>
            <consortium name="The Broad Institute Genome Sequencing Center for Infectious Disease"/>
            <person name="Wu L."/>
            <person name="Ma J."/>
        </authorList>
    </citation>
    <scope>NUCLEOTIDE SEQUENCE [LARGE SCALE GENOMIC DNA]</scope>
    <source>
        <strain evidence="7">JCM 13250</strain>
    </source>
</reference>
<dbReference type="SUPFAM" id="SSF49899">
    <property type="entry name" value="Concanavalin A-like lectins/glucanases"/>
    <property type="match status" value="1"/>
</dbReference>
<feature type="chain" id="PRO_5045548666" description="Pectate lyase domain-containing protein" evidence="4">
    <location>
        <begin position="38"/>
        <end position="585"/>
    </location>
</feature>
<accession>A0ABP4Y9Z5</accession>
<keyword evidence="4" id="KW-0732">Signal</keyword>
<dbReference type="SUPFAM" id="SSF51126">
    <property type="entry name" value="Pectin lyase-like"/>
    <property type="match status" value="1"/>
</dbReference>
<evidence type="ECO:0000313" key="7">
    <source>
        <dbReference type="Proteomes" id="UP001500218"/>
    </source>
</evidence>
<keyword evidence="2" id="KW-0964">Secreted</keyword>
<evidence type="ECO:0000256" key="3">
    <source>
        <dbReference type="SAM" id="MobiDB-lite"/>
    </source>
</evidence>
<comment type="similarity">
    <text evidence="2">Belongs to the polysaccharide lyase 1 family.</text>
</comment>
<proteinExistence type="inferred from homology"/>
<feature type="domain" description="Pectate lyase" evidence="5">
    <location>
        <begin position="284"/>
        <end position="513"/>
    </location>
</feature>
<evidence type="ECO:0000313" key="6">
    <source>
        <dbReference type="EMBL" id="GAA1806257.1"/>
    </source>
</evidence>
<name>A0ABP4Y9Z5_9ACTN</name>
<feature type="signal peptide" evidence="4">
    <location>
        <begin position="1"/>
        <end position="37"/>
    </location>
</feature>
<evidence type="ECO:0000256" key="1">
    <source>
        <dbReference type="ARBA" id="ARBA00023239"/>
    </source>
</evidence>
<dbReference type="InterPro" id="IPR012334">
    <property type="entry name" value="Pectin_lyas_fold"/>
</dbReference>
<evidence type="ECO:0000256" key="2">
    <source>
        <dbReference type="RuleBase" id="RU361173"/>
    </source>
</evidence>
<organism evidence="6 7">
    <name type="scientific">Luedemannella flava</name>
    <dbReference type="NCBI Taxonomy" id="349316"/>
    <lineage>
        <taxon>Bacteria</taxon>
        <taxon>Bacillati</taxon>
        <taxon>Actinomycetota</taxon>
        <taxon>Actinomycetes</taxon>
        <taxon>Micromonosporales</taxon>
        <taxon>Micromonosporaceae</taxon>
        <taxon>Luedemannella</taxon>
    </lineage>
</organism>
<dbReference type="RefSeq" id="WP_344131354.1">
    <property type="nucleotide sequence ID" value="NZ_BAAALT010000083.1"/>
</dbReference>
<dbReference type="Proteomes" id="UP001500218">
    <property type="component" value="Unassembled WGS sequence"/>
</dbReference>
<dbReference type="Pfam" id="PF00544">
    <property type="entry name" value="Pectate_lyase_4"/>
    <property type="match status" value="1"/>
</dbReference>
<dbReference type="Gene3D" id="2.160.20.10">
    <property type="entry name" value="Single-stranded right-handed beta-helix, Pectin lyase-like"/>
    <property type="match status" value="1"/>
</dbReference>
<evidence type="ECO:0000259" key="5">
    <source>
        <dbReference type="SMART" id="SM00656"/>
    </source>
</evidence>
<protein>
    <recommendedName>
        <fullName evidence="5">Pectate lyase domain-containing protein</fullName>
    </recommendedName>
</protein>
<dbReference type="Pfam" id="PF06439">
    <property type="entry name" value="3keto-disac_hyd"/>
    <property type="match status" value="1"/>
</dbReference>
<gene>
    <name evidence="6" type="ORF">GCM10009682_30210</name>
</gene>
<dbReference type="PANTHER" id="PTHR31683">
    <property type="entry name" value="PECTATE LYASE 18-RELATED"/>
    <property type="match status" value="1"/>
</dbReference>
<dbReference type="SMART" id="SM00656">
    <property type="entry name" value="Amb_all"/>
    <property type="match status" value="1"/>
</dbReference>
<dbReference type="InterPro" id="IPR013320">
    <property type="entry name" value="ConA-like_dom_sf"/>
</dbReference>
<keyword evidence="2" id="KW-0119">Carbohydrate metabolism</keyword>
<keyword evidence="7" id="KW-1185">Reference proteome</keyword>
<feature type="region of interest" description="Disordered" evidence="3">
    <location>
        <begin position="209"/>
        <end position="259"/>
    </location>
</feature>
<dbReference type="InterPro" id="IPR010496">
    <property type="entry name" value="AL/BT2_dom"/>
</dbReference>
<dbReference type="Gene3D" id="2.60.120.560">
    <property type="entry name" value="Exo-inulinase, domain 1"/>
    <property type="match status" value="1"/>
</dbReference>
<dbReference type="PANTHER" id="PTHR31683:SF18">
    <property type="entry name" value="PECTATE LYASE 21-RELATED"/>
    <property type="match status" value="1"/>
</dbReference>
<keyword evidence="1 2" id="KW-0456">Lyase</keyword>
<dbReference type="InterPro" id="IPR011050">
    <property type="entry name" value="Pectin_lyase_fold/virulence"/>
</dbReference>
<sequence>MDVRATLRARRWQLSVVGGAVAALTAAAIAFAPGASAATEFSDTFESGLASSWSKSGGTWAVVADGSQALRQSNAGSENARLFNGSTSWTNVTVQARVKPLSLGSGGFVGLLARATGSTTFFRLALLPGNQVQLQSVNGGSVTVLGSASRTVATGTWYTLAIDVNGSTVRGLVDGTQIASGTASSPTSGRIGLQTSYSTASFDDVIVTSGGTTTPTSAGPTTTRPATTTAAPTTTRAVTSAPATTRAPATTTGAPVTNNPGNASGLVGFATLTGYGRTGTNGGAGGATVTVSTYAALAAAVADDTPRIVRVSGTITNGGGDMLDVGSNKTIIGVGTNATISGFGFDVNGWGPDEVAWGGDLCDPAEKDRFTKVENVIIRNLSFRSSADDSVNVQCYSHHVWVDHNTFYAAADGSVDVKRGSDLVTVSYNRYIGTDKSMLLGHSDSNGAQDTGYLRVTYHHNWFDGSNTRHPRVRFGYAHVYANYVEVDDYFLGLGVGGRIYAESNYVKSAKTITEDFGDTALTWTSSNYYNTATITRANDSGKTMADWLRITGGVAAPPYSYSAGSAPSSPPAAGAGVSGADTIP</sequence>